<evidence type="ECO:0000313" key="4">
    <source>
        <dbReference type="EMBL" id="TDD16349.1"/>
    </source>
</evidence>
<proteinExistence type="predicted"/>
<comment type="caution">
    <text evidence="4">The sequence shown here is derived from an EMBL/GenBank/DDBJ whole genome shotgun (WGS) entry which is preliminary data.</text>
</comment>
<protein>
    <submittedName>
        <fullName evidence="4">FHA domain-containing protein</fullName>
    </submittedName>
</protein>
<feature type="domain" description="FHA" evidence="3">
    <location>
        <begin position="370"/>
        <end position="427"/>
    </location>
</feature>
<dbReference type="RefSeq" id="WP_132514537.1">
    <property type="nucleotide sequence ID" value="NZ_SMKP01000107.1"/>
</dbReference>
<evidence type="ECO:0000313" key="5">
    <source>
        <dbReference type="Proteomes" id="UP000294543"/>
    </source>
</evidence>
<keyword evidence="1" id="KW-0597">Phosphoprotein</keyword>
<keyword evidence="5" id="KW-1185">Reference proteome</keyword>
<evidence type="ECO:0000256" key="2">
    <source>
        <dbReference type="SAM" id="MobiDB-lite"/>
    </source>
</evidence>
<feature type="region of interest" description="Disordered" evidence="2">
    <location>
        <begin position="379"/>
        <end position="398"/>
    </location>
</feature>
<gene>
    <name evidence="4" type="ORF">E1294_31690</name>
</gene>
<dbReference type="AlphaFoldDB" id="A0A4R4WC09"/>
<evidence type="ECO:0000259" key="3">
    <source>
        <dbReference type="PROSITE" id="PS50006"/>
    </source>
</evidence>
<dbReference type="InterPro" id="IPR008984">
    <property type="entry name" value="SMAD_FHA_dom_sf"/>
</dbReference>
<feature type="compositionally biased region" description="Pro residues" evidence="2">
    <location>
        <begin position="230"/>
        <end position="247"/>
    </location>
</feature>
<dbReference type="Pfam" id="PF00498">
    <property type="entry name" value="FHA"/>
    <property type="match status" value="1"/>
</dbReference>
<dbReference type="OrthoDB" id="5240729at2"/>
<dbReference type="InterPro" id="IPR000253">
    <property type="entry name" value="FHA_dom"/>
</dbReference>
<dbReference type="Gene3D" id="2.60.200.20">
    <property type="match status" value="1"/>
</dbReference>
<dbReference type="PRINTS" id="PR01217">
    <property type="entry name" value="PRICHEXTENSN"/>
</dbReference>
<accession>A0A4R4WC09</accession>
<evidence type="ECO:0000256" key="1">
    <source>
        <dbReference type="ARBA" id="ARBA00022553"/>
    </source>
</evidence>
<organism evidence="4 5">
    <name type="scientific">Nonomuraea diastatica</name>
    <dbReference type="NCBI Taxonomy" id="1848329"/>
    <lineage>
        <taxon>Bacteria</taxon>
        <taxon>Bacillati</taxon>
        <taxon>Actinomycetota</taxon>
        <taxon>Actinomycetes</taxon>
        <taxon>Streptosporangiales</taxon>
        <taxon>Streptosporangiaceae</taxon>
        <taxon>Nonomuraea</taxon>
    </lineage>
</organism>
<dbReference type="SUPFAM" id="SSF49879">
    <property type="entry name" value="SMAD/FHA domain"/>
    <property type="match status" value="1"/>
</dbReference>
<dbReference type="PROSITE" id="PS50006">
    <property type="entry name" value="FHA_DOMAIN"/>
    <property type="match status" value="1"/>
</dbReference>
<name>A0A4R4WC09_9ACTN</name>
<sequence>MTDQGFGVVRPLPGNGLVAYEGGLLLVCDAGESAADDLLEALRATASSGGDGRALARRAAQVLAANMAGDPATCAVAGSVGDGVAVLVSGSAAATIATPAGETRLAGSDSLTWADRLVTGTVERVELSLPGAGSPHPAVRFDGGVVHGGGLVGDFSEQPSAPAVSRPLTSEMPATGLHVEPDLIQPPAQQPVERPPYPLADQPPATSGPQPGPHSGPQPVEQPSYLTPADQPPPYGPPQDQPPPLPEPQQQFPSYDEPAHPGNGEQQAQQHMRPPDHYDQPGPPGPGPQEHYDQPGPPQQQDQQADHGDRPLVYGVDCKNDHFNDPRVPYCAVCGIALVQRTLVPYKGPRPSLGVLVLDDGTALPLETDYLLGRDPERAPEVAGGSARPAKVTSPDGSVSRRHLRVALDGWDVNLVDLGSVNGTQIQPPGDPNFYDIPPNEPVTIAPGTTVRVGVSRTLRFEAHRG</sequence>
<dbReference type="EMBL" id="SMKP01000107">
    <property type="protein sequence ID" value="TDD16349.1"/>
    <property type="molecule type" value="Genomic_DNA"/>
</dbReference>
<feature type="region of interest" description="Disordered" evidence="2">
    <location>
        <begin position="186"/>
        <end position="313"/>
    </location>
</feature>
<dbReference type="Proteomes" id="UP000294543">
    <property type="component" value="Unassembled WGS sequence"/>
</dbReference>
<reference evidence="4 5" key="1">
    <citation type="submission" date="2019-03" db="EMBL/GenBank/DDBJ databases">
        <title>Draft genome sequences of novel Actinobacteria.</title>
        <authorList>
            <person name="Sahin N."/>
            <person name="Ay H."/>
            <person name="Saygin H."/>
        </authorList>
    </citation>
    <scope>NUCLEOTIDE SEQUENCE [LARGE SCALE GENOMIC DNA]</scope>
    <source>
        <strain evidence="4 5">KC712</strain>
    </source>
</reference>